<gene>
    <name evidence="1" type="ORF">SAMN04488529_11036</name>
</gene>
<dbReference type="STRING" id="94869.SAMN04488529_11036"/>
<sequence length="59" mass="6812">MENIEYGRSVGINKISAIFAIEDEDKEALEKELINWLILEGYKVSLIQDEMKILVIELT</sequence>
<evidence type="ECO:0000313" key="2">
    <source>
        <dbReference type="Proteomes" id="UP000198597"/>
    </source>
</evidence>
<keyword evidence="2" id="KW-1185">Reference proteome</keyword>
<reference evidence="1 2" key="1">
    <citation type="submission" date="2016-10" db="EMBL/GenBank/DDBJ databases">
        <authorList>
            <person name="de Groot N.N."/>
        </authorList>
    </citation>
    <scope>NUCLEOTIDE SEQUENCE [LARGE SCALE GENOMIC DNA]</scope>
    <source>
        <strain evidence="1 2">DSM 12272</strain>
    </source>
</reference>
<proteinExistence type="predicted"/>
<organism evidence="1 2">
    <name type="scientific">Clostridium gasigenes</name>
    <dbReference type="NCBI Taxonomy" id="94869"/>
    <lineage>
        <taxon>Bacteria</taxon>
        <taxon>Bacillati</taxon>
        <taxon>Bacillota</taxon>
        <taxon>Clostridia</taxon>
        <taxon>Eubacteriales</taxon>
        <taxon>Clostridiaceae</taxon>
        <taxon>Clostridium</taxon>
    </lineage>
</organism>
<protein>
    <submittedName>
        <fullName evidence="1">Uncharacterized protein</fullName>
    </submittedName>
</protein>
<accession>A0A1H0UCI1</accession>
<name>A0A1H0UCI1_9CLOT</name>
<dbReference type="AlphaFoldDB" id="A0A1H0UCI1"/>
<dbReference type="EMBL" id="FNJM01000010">
    <property type="protein sequence ID" value="SDP63841.1"/>
    <property type="molecule type" value="Genomic_DNA"/>
</dbReference>
<evidence type="ECO:0000313" key="1">
    <source>
        <dbReference type="EMBL" id="SDP63841.1"/>
    </source>
</evidence>
<dbReference type="GeneID" id="65310649"/>
<dbReference type="RefSeq" id="WP_207713944.1">
    <property type="nucleotide sequence ID" value="NZ_CP071376.1"/>
</dbReference>
<dbReference type="Proteomes" id="UP000198597">
    <property type="component" value="Unassembled WGS sequence"/>
</dbReference>